<feature type="transmembrane region" description="Helical" evidence="2">
    <location>
        <begin position="373"/>
        <end position="390"/>
    </location>
</feature>
<dbReference type="EMBL" id="STGX01000009">
    <property type="protein sequence ID" value="THV28005.1"/>
    <property type="molecule type" value="Genomic_DNA"/>
</dbReference>
<dbReference type="OrthoDB" id="5181805at2"/>
<feature type="transmembrane region" description="Helical" evidence="2">
    <location>
        <begin position="221"/>
        <end position="242"/>
    </location>
</feature>
<gene>
    <name evidence="3" type="ORF">E9998_13560</name>
</gene>
<feature type="transmembrane region" description="Helical" evidence="2">
    <location>
        <begin position="300"/>
        <end position="326"/>
    </location>
</feature>
<protein>
    <submittedName>
        <fullName evidence="3">Uncharacterized protein</fullName>
    </submittedName>
</protein>
<evidence type="ECO:0000313" key="3">
    <source>
        <dbReference type="EMBL" id="THV28005.1"/>
    </source>
</evidence>
<organism evidence="3 4">
    <name type="scientific">Glycomyces paridis</name>
    <dbReference type="NCBI Taxonomy" id="2126555"/>
    <lineage>
        <taxon>Bacteria</taxon>
        <taxon>Bacillati</taxon>
        <taxon>Actinomycetota</taxon>
        <taxon>Actinomycetes</taxon>
        <taxon>Glycomycetales</taxon>
        <taxon>Glycomycetaceae</taxon>
        <taxon>Glycomyces</taxon>
    </lineage>
</organism>
<feature type="transmembrane region" description="Helical" evidence="2">
    <location>
        <begin position="70"/>
        <end position="88"/>
    </location>
</feature>
<accession>A0A4S8PEG5</accession>
<feature type="transmembrane region" description="Helical" evidence="2">
    <location>
        <begin position="155"/>
        <end position="175"/>
    </location>
</feature>
<keyword evidence="2" id="KW-0472">Membrane</keyword>
<sequence length="439" mass="45568">MTYVPPERGDEPALDQTRQLDVAPGPGLPAVGNGVDAQSAQPVDPFAGQAATTVGYVETPVRRDRPLFQFIWEGILLLLTLNALFFAYQSRDAVFGGEATMETLDAHLMTIASLVLIASGFGLSLRLGAVNLAVPALPALVVTMSPVFVGDNPLVGLALTAGAVAVLAILFTVLTALFRLPAWIAGLATLLVVGASYPAVIELAQRMGAPDQATTWTNPGELWLFVGAVAISVAGGLIGLLPSVRDRFSAVKSAVEGTGPRNAASVFTLLGGTFLSLMLGALAGFVPVVFGSGVQPTSEWLLLGSFSVSTVATVMLSPVALIVVFLAGTSPWGRRGGVFGTSLAAVTVWALIMLWPTFEAPASNPALIEELTGVLYVGLLLLGLTVSYGLDRLGEPKEVPEPETPVFNGEMPPFDSLQGGVNDSGLFEPTLPHATGAPR</sequence>
<comment type="caution">
    <text evidence="3">The sequence shown here is derived from an EMBL/GenBank/DDBJ whole genome shotgun (WGS) entry which is preliminary data.</text>
</comment>
<feature type="region of interest" description="Disordered" evidence="1">
    <location>
        <begin position="399"/>
        <end position="439"/>
    </location>
</feature>
<feature type="transmembrane region" description="Helical" evidence="2">
    <location>
        <begin position="132"/>
        <end position="149"/>
    </location>
</feature>
<dbReference type="AlphaFoldDB" id="A0A4S8PEG5"/>
<evidence type="ECO:0000256" key="2">
    <source>
        <dbReference type="SAM" id="Phobius"/>
    </source>
</evidence>
<proteinExistence type="predicted"/>
<feature type="region of interest" description="Disordered" evidence="1">
    <location>
        <begin position="1"/>
        <end position="20"/>
    </location>
</feature>
<feature type="transmembrane region" description="Helical" evidence="2">
    <location>
        <begin position="263"/>
        <end position="288"/>
    </location>
</feature>
<dbReference type="RefSeq" id="WP_136530237.1">
    <property type="nucleotide sequence ID" value="NZ_STGX01000009.1"/>
</dbReference>
<dbReference type="Proteomes" id="UP000305792">
    <property type="component" value="Unassembled WGS sequence"/>
</dbReference>
<name>A0A4S8PEG5_9ACTN</name>
<feature type="transmembrane region" description="Helical" evidence="2">
    <location>
        <begin position="108"/>
        <end position="125"/>
    </location>
</feature>
<reference evidence="3 4" key="1">
    <citation type="journal article" date="2018" name="Int. J. Syst. Evol. Microbiol.">
        <title>Glycomyces paridis sp. nov., isolated from the medicinal plant Paris polyphylla.</title>
        <authorList>
            <person name="Fang X.M."/>
            <person name="Bai J.L."/>
            <person name="Su J."/>
            <person name="Zhao L.L."/>
            <person name="Liu H.Y."/>
            <person name="Ma B.P."/>
            <person name="Zhang Y.Q."/>
            <person name="Yu L.Y."/>
        </authorList>
    </citation>
    <scope>NUCLEOTIDE SEQUENCE [LARGE SCALE GENOMIC DNA]</scope>
    <source>
        <strain evidence="3 4">CPCC 204357</strain>
    </source>
</reference>
<evidence type="ECO:0000313" key="4">
    <source>
        <dbReference type="Proteomes" id="UP000305792"/>
    </source>
</evidence>
<evidence type="ECO:0000256" key="1">
    <source>
        <dbReference type="SAM" id="MobiDB-lite"/>
    </source>
</evidence>
<keyword evidence="4" id="KW-1185">Reference proteome</keyword>
<feature type="transmembrane region" description="Helical" evidence="2">
    <location>
        <begin position="182"/>
        <end position="201"/>
    </location>
</feature>
<keyword evidence="2" id="KW-1133">Transmembrane helix</keyword>
<feature type="transmembrane region" description="Helical" evidence="2">
    <location>
        <begin position="338"/>
        <end position="358"/>
    </location>
</feature>
<keyword evidence="2" id="KW-0812">Transmembrane</keyword>